<dbReference type="SUPFAM" id="SSF46565">
    <property type="entry name" value="Chaperone J-domain"/>
    <property type="match status" value="1"/>
</dbReference>
<dbReference type="InterPro" id="IPR036869">
    <property type="entry name" value="J_dom_sf"/>
</dbReference>
<evidence type="ECO:0000256" key="1">
    <source>
        <dbReference type="SAM" id="MobiDB-lite"/>
    </source>
</evidence>
<dbReference type="Proteomes" id="UP000799440">
    <property type="component" value="Unassembled WGS sequence"/>
</dbReference>
<dbReference type="EMBL" id="MU006624">
    <property type="protein sequence ID" value="KAF2741793.1"/>
    <property type="molecule type" value="Genomic_DNA"/>
</dbReference>
<protein>
    <recommendedName>
        <fullName evidence="2">J domain-containing protein</fullName>
    </recommendedName>
</protein>
<dbReference type="PROSITE" id="PS50076">
    <property type="entry name" value="DNAJ_2"/>
    <property type="match status" value="1"/>
</dbReference>
<dbReference type="SMART" id="SM00271">
    <property type="entry name" value="DnaJ"/>
    <property type="match status" value="1"/>
</dbReference>
<dbReference type="PANTHER" id="PTHR44144:SF1">
    <property type="entry name" value="DNAJ HOMOLOG SUBFAMILY C MEMBER 9"/>
    <property type="match status" value="1"/>
</dbReference>
<accession>A0A6A6UVC2</accession>
<feature type="compositionally biased region" description="Pro residues" evidence="1">
    <location>
        <begin position="33"/>
        <end position="52"/>
    </location>
</feature>
<feature type="compositionally biased region" description="Low complexity" evidence="1">
    <location>
        <begin position="147"/>
        <end position="166"/>
    </location>
</feature>
<dbReference type="Gene3D" id="1.10.287.110">
    <property type="entry name" value="DnaJ domain"/>
    <property type="match status" value="1"/>
</dbReference>
<sequence>MSGYYQLPPPQYLTLPPPRYPQGPPNNTQYRTIPPPQYPPNNPQCQTIPPPQYQANNTQYRTVPPPQYPSNNTQYRTIPPPQYPKTAHSGHHPPASGVSRDTRPAPQAHHGQDGYGYHTRTVKPKQYSEQDYESDEERGRSTHGHKATAAAAPQPTNTQSPEYTYTGTGGGVSGGVSCKEDINPYEILGLDKRWNPGQDQIDKAFSNAKRMYHPDRLCNRGSEEAAKNFQKAEVAHGILSDSERRCVYDKYGHTNDAFFEECKMKQAAADIAREMEREGKGYNYRR</sequence>
<evidence type="ECO:0000313" key="4">
    <source>
        <dbReference type="Proteomes" id="UP000799440"/>
    </source>
</evidence>
<reference evidence="3" key="1">
    <citation type="journal article" date="2020" name="Stud. Mycol.">
        <title>101 Dothideomycetes genomes: a test case for predicting lifestyles and emergence of pathogens.</title>
        <authorList>
            <person name="Haridas S."/>
            <person name="Albert R."/>
            <person name="Binder M."/>
            <person name="Bloem J."/>
            <person name="Labutti K."/>
            <person name="Salamov A."/>
            <person name="Andreopoulos B."/>
            <person name="Baker S."/>
            <person name="Barry K."/>
            <person name="Bills G."/>
            <person name="Bluhm B."/>
            <person name="Cannon C."/>
            <person name="Castanera R."/>
            <person name="Culley D."/>
            <person name="Daum C."/>
            <person name="Ezra D."/>
            <person name="Gonzalez J."/>
            <person name="Henrissat B."/>
            <person name="Kuo A."/>
            <person name="Liang C."/>
            <person name="Lipzen A."/>
            <person name="Lutzoni F."/>
            <person name="Magnuson J."/>
            <person name="Mondo S."/>
            <person name="Nolan M."/>
            <person name="Ohm R."/>
            <person name="Pangilinan J."/>
            <person name="Park H.-J."/>
            <person name="Ramirez L."/>
            <person name="Alfaro M."/>
            <person name="Sun H."/>
            <person name="Tritt A."/>
            <person name="Yoshinaga Y."/>
            <person name="Zwiers L.-H."/>
            <person name="Turgeon B."/>
            <person name="Goodwin S."/>
            <person name="Spatafora J."/>
            <person name="Crous P."/>
            <person name="Grigoriev I."/>
        </authorList>
    </citation>
    <scope>NUCLEOTIDE SEQUENCE</scope>
    <source>
        <strain evidence="3">CBS 119925</strain>
    </source>
</reference>
<organism evidence="3 4">
    <name type="scientific">Sporormia fimetaria CBS 119925</name>
    <dbReference type="NCBI Taxonomy" id="1340428"/>
    <lineage>
        <taxon>Eukaryota</taxon>
        <taxon>Fungi</taxon>
        <taxon>Dikarya</taxon>
        <taxon>Ascomycota</taxon>
        <taxon>Pezizomycotina</taxon>
        <taxon>Dothideomycetes</taxon>
        <taxon>Pleosporomycetidae</taxon>
        <taxon>Pleosporales</taxon>
        <taxon>Sporormiaceae</taxon>
        <taxon>Sporormia</taxon>
    </lineage>
</organism>
<dbReference type="GO" id="GO:0005634">
    <property type="term" value="C:nucleus"/>
    <property type="evidence" value="ECO:0007669"/>
    <property type="project" value="TreeGrafter"/>
</dbReference>
<dbReference type="InterPro" id="IPR001623">
    <property type="entry name" value="DnaJ_domain"/>
</dbReference>
<feature type="compositionally biased region" description="Pro residues" evidence="1">
    <location>
        <begin position="7"/>
        <end position="24"/>
    </location>
</feature>
<dbReference type="PANTHER" id="PTHR44144">
    <property type="entry name" value="DNAJ HOMOLOG SUBFAMILY C MEMBER 9"/>
    <property type="match status" value="1"/>
</dbReference>
<dbReference type="GO" id="GO:0031072">
    <property type="term" value="F:heat shock protein binding"/>
    <property type="evidence" value="ECO:0007669"/>
    <property type="project" value="TreeGrafter"/>
</dbReference>
<dbReference type="AlphaFoldDB" id="A0A6A6UVC2"/>
<name>A0A6A6UVC2_9PLEO</name>
<dbReference type="OrthoDB" id="3549901at2759"/>
<evidence type="ECO:0000313" key="3">
    <source>
        <dbReference type="EMBL" id="KAF2741793.1"/>
    </source>
</evidence>
<evidence type="ECO:0000259" key="2">
    <source>
        <dbReference type="PROSITE" id="PS50076"/>
    </source>
</evidence>
<dbReference type="CDD" id="cd06257">
    <property type="entry name" value="DnaJ"/>
    <property type="match status" value="1"/>
</dbReference>
<proteinExistence type="predicted"/>
<dbReference type="GO" id="GO:0005737">
    <property type="term" value="C:cytoplasm"/>
    <property type="evidence" value="ECO:0007669"/>
    <property type="project" value="TreeGrafter"/>
</dbReference>
<dbReference type="Pfam" id="PF00226">
    <property type="entry name" value="DnaJ"/>
    <property type="match status" value="1"/>
</dbReference>
<keyword evidence="4" id="KW-1185">Reference proteome</keyword>
<dbReference type="InterPro" id="IPR052594">
    <property type="entry name" value="J_domain-containing_protein"/>
</dbReference>
<gene>
    <name evidence="3" type="ORF">M011DRAFT_316440</name>
</gene>
<feature type="region of interest" description="Disordered" evidence="1">
    <location>
        <begin position="1"/>
        <end position="172"/>
    </location>
</feature>
<feature type="domain" description="J" evidence="2">
    <location>
        <begin position="183"/>
        <end position="252"/>
    </location>
</feature>